<accession>A0ABD1I9D0</accession>
<protein>
    <submittedName>
        <fullName evidence="1">Uncharacterized protein</fullName>
    </submittedName>
</protein>
<organism evidence="1 2">
    <name type="scientific">Salvia divinorum</name>
    <name type="common">Maria pastora</name>
    <name type="synonym">Diviner's sage</name>
    <dbReference type="NCBI Taxonomy" id="28513"/>
    <lineage>
        <taxon>Eukaryota</taxon>
        <taxon>Viridiplantae</taxon>
        <taxon>Streptophyta</taxon>
        <taxon>Embryophyta</taxon>
        <taxon>Tracheophyta</taxon>
        <taxon>Spermatophyta</taxon>
        <taxon>Magnoliopsida</taxon>
        <taxon>eudicotyledons</taxon>
        <taxon>Gunneridae</taxon>
        <taxon>Pentapetalae</taxon>
        <taxon>asterids</taxon>
        <taxon>lamiids</taxon>
        <taxon>Lamiales</taxon>
        <taxon>Lamiaceae</taxon>
        <taxon>Nepetoideae</taxon>
        <taxon>Mentheae</taxon>
        <taxon>Salviinae</taxon>
        <taxon>Salvia</taxon>
        <taxon>Salvia subgen. Calosphace</taxon>
    </lineage>
</organism>
<comment type="caution">
    <text evidence="1">The sequence shown here is derived from an EMBL/GenBank/DDBJ whole genome shotgun (WGS) entry which is preliminary data.</text>
</comment>
<sequence>MGGPQIFLLPVDSPSFLTILPTTHVEIGGLRYRRQIATVPHLLSLSPISQIATPPAPRRLCGRTAYAAATCRRLAASVTYCCSAQRHHLAVQHLTAQGACSESPSFLRHTDSGDRALDLLDFLGQLAYNYEGLVGNGFERIYRIVNRV</sequence>
<proteinExistence type="predicted"/>
<evidence type="ECO:0000313" key="1">
    <source>
        <dbReference type="EMBL" id="KAL1563936.1"/>
    </source>
</evidence>
<evidence type="ECO:0000313" key="2">
    <source>
        <dbReference type="Proteomes" id="UP001567538"/>
    </source>
</evidence>
<dbReference type="AlphaFoldDB" id="A0ABD1I9D0"/>
<keyword evidence="2" id="KW-1185">Reference proteome</keyword>
<reference evidence="1 2" key="1">
    <citation type="submission" date="2024-06" db="EMBL/GenBank/DDBJ databases">
        <title>A chromosome level genome sequence of Diviner's sage (Salvia divinorum).</title>
        <authorList>
            <person name="Ford S.A."/>
            <person name="Ro D.-K."/>
            <person name="Ness R.W."/>
            <person name="Phillips M.A."/>
        </authorList>
    </citation>
    <scope>NUCLEOTIDE SEQUENCE [LARGE SCALE GENOMIC DNA]</scope>
    <source>
        <strain evidence="1">SAF-2024a</strain>
        <tissue evidence="1">Leaf</tissue>
    </source>
</reference>
<name>A0ABD1I9D0_SALDI</name>
<dbReference type="EMBL" id="JBEAFC010000003">
    <property type="protein sequence ID" value="KAL1563936.1"/>
    <property type="molecule type" value="Genomic_DNA"/>
</dbReference>
<gene>
    <name evidence="1" type="ORF">AAHA92_06353</name>
</gene>
<dbReference type="Proteomes" id="UP001567538">
    <property type="component" value="Unassembled WGS sequence"/>
</dbReference>